<comment type="caution">
    <text evidence="1">The sequence shown here is derived from an EMBL/GenBank/DDBJ whole genome shotgun (WGS) entry which is preliminary data.</text>
</comment>
<sequence length="105" mass="12011">MFAVYVVFNGMHSMGEEVKVDLQAEWLLEEDDTMMMVDSHEDDWGRLNDVRVSGMVRHRESPLIALIARRITVTFGERVGNQPALTELWWKQTGSLDHRCAAGGY</sequence>
<protein>
    <submittedName>
        <fullName evidence="1">Uncharacterized protein</fullName>
    </submittedName>
</protein>
<proteinExistence type="predicted"/>
<gene>
    <name evidence="1" type="ORF">GOODEAATRI_016216</name>
</gene>
<dbReference type="Proteomes" id="UP001476798">
    <property type="component" value="Unassembled WGS sequence"/>
</dbReference>
<organism evidence="1 2">
    <name type="scientific">Goodea atripinnis</name>
    <dbReference type="NCBI Taxonomy" id="208336"/>
    <lineage>
        <taxon>Eukaryota</taxon>
        <taxon>Metazoa</taxon>
        <taxon>Chordata</taxon>
        <taxon>Craniata</taxon>
        <taxon>Vertebrata</taxon>
        <taxon>Euteleostomi</taxon>
        <taxon>Actinopterygii</taxon>
        <taxon>Neopterygii</taxon>
        <taxon>Teleostei</taxon>
        <taxon>Neoteleostei</taxon>
        <taxon>Acanthomorphata</taxon>
        <taxon>Ovalentaria</taxon>
        <taxon>Atherinomorphae</taxon>
        <taxon>Cyprinodontiformes</taxon>
        <taxon>Goodeidae</taxon>
        <taxon>Goodea</taxon>
    </lineage>
</organism>
<name>A0ABV0P4K0_9TELE</name>
<dbReference type="EMBL" id="JAHRIO010061210">
    <property type="protein sequence ID" value="MEQ2178640.1"/>
    <property type="molecule type" value="Genomic_DNA"/>
</dbReference>
<reference evidence="1 2" key="1">
    <citation type="submission" date="2021-06" db="EMBL/GenBank/DDBJ databases">
        <authorList>
            <person name="Palmer J.M."/>
        </authorList>
    </citation>
    <scope>NUCLEOTIDE SEQUENCE [LARGE SCALE GENOMIC DNA]</scope>
    <source>
        <strain evidence="1 2">GA_2019</strain>
        <tissue evidence="1">Muscle</tissue>
    </source>
</reference>
<accession>A0ABV0P4K0</accession>
<keyword evidence="2" id="KW-1185">Reference proteome</keyword>
<evidence type="ECO:0000313" key="1">
    <source>
        <dbReference type="EMBL" id="MEQ2178640.1"/>
    </source>
</evidence>
<evidence type="ECO:0000313" key="2">
    <source>
        <dbReference type="Proteomes" id="UP001476798"/>
    </source>
</evidence>